<dbReference type="InterPro" id="IPR051447">
    <property type="entry name" value="Lipoprotein-release_system"/>
</dbReference>
<comment type="caution">
    <text evidence="9">The sequence shown here is derived from an EMBL/GenBank/DDBJ whole genome shotgun (WGS) entry which is preliminary data.</text>
</comment>
<sequence length="420" mass="46781">MIRTKLSEAFISLAQSNINYSLGLNTQLTKETLCQRTGELCVMRAYFERQQYLIDYALAALLRRKARNLGLLLVYTLLVFLFASVLLLSQGLRREAAILLQDAPEMIVQRLVAGRHDVLPAVELETLRRIRGVGEVRGRLWGYYYDPVTKANYTVMAAPERNLSNDRMLIGIALSRVRQVGVGDVLSLRAADGTPALFRIAGVLESTSELLSADLVLVSAAAFRTLFQMPPDQYTDATLTVRNPREASLIAQKISLALPASRPLLRTEILRTYHAVFDWREGITFLCLAPLLLAFLVLAWDKAAGLSPEEKREIGILKAIGWETGDILRMKLWESALLSLTAFLIGYLLAWWQVFYAGGRLFTPVLKGWSVLYPDFRLTPAVGLAQILVLLAVTTLPYMVATLIPGWRAAITDPDAAMRG</sequence>
<evidence type="ECO:0000259" key="8">
    <source>
        <dbReference type="Pfam" id="PF02687"/>
    </source>
</evidence>
<keyword evidence="3" id="KW-1003">Cell membrane</keyword>
<dbReference type="GO" id="GO:0044874">
    <property type="term" value="P:lipoprotein localization to outer membrane"/>
    <property type="evidence" value="ECO:0007669"/>
    <property type="project" value="TreeGrafter"/>
</dbReference>
<dbReference type="PANTHER" id="PTHR30489">
    <property type="entry name" value="LIPOPROTEIN-RELEASING SYSTEM TRANSMEMBRANE PROTEIN LOLE"/>
    <property type="match status" value="1"/>
</dbReference>
<evidence type="ECO:0000256" key="1">
    <source>
        <dbReference type="ARBA" id="ARBA00004651"/>
    </source>
</evidence>
<dbReference type="GO" id="GO:0098797">
    <property type="term" value="C:plasma membrane protein complex"/>
    <property type="evidence" value="ECO:0007669"/>
    <property type="project" value="TreeGrafter"/>
</dbReference>
<proteinExistence type="inferred from homology"/>
<keyword evidence="6 7" id="KW-0472">Membrane</keyword>
<dbReference type="InterPro" id="IPR003838">
    <property type="entry name" value="ABC3_permease_C"/>
</dbReference>
<evidence type="ECO:0000256" key="6">
    <source>
        <dbReference type="ARBA" id="ARBA00023136"/>
    </source>
</evidence>
<feature type="transmembrane region" description="Helical" evidence="7">
    <location>
        <begin position="378"/>
        <end position="400"/>
    </location>
</feature>
<feature type="transmembrane region" description="Helical" evidence="7">
    <location>
        <begin position="69"/>
        <end position="88"/>
    </location>
</feature>
<evidence type="ECO:0000313" key="10">
    <source>
        <dbReference type="Proteomes" id="UP000035760"/>
    </source>
</evidence>
<evidence type="ECO:0000256" key="7">
    <source>
        <dbReference type="SAM" id="Phobius"/>
    </source>
</evidence>
<evidence type="ECO:0000256" key="5">
    <source>
        <dbReference type="ARBA" id="ARBA00022989"/>
    </source>
</evidence>
<dbReference type="Pfam" id="PF02687">
    <property type="entry name" value="FtsX"/>
    <property type="match status" value="1"/>
</dbReference>
<dbReference type="Proteomes" id="UP000035760">
    <property type="component" value="Unassembled WGS sequence"/>
</dbReference>
<dbReference type="STRING" id="1400863.BN873_210125"/>
<gene>
    <name evidence="9" type="ORF">BN873_210125</name>
</gene>
<feature type="transmembrane region" description="Helical" evidence="7">
    <location>
        <begin position="282"/>
        <end position="300"/>
    </location>
</feature>
<evidence type="ECO:0000256" key="4">
    <source>
        <dbReference type="ARBA" id="ARBA00022692"/>
    </source>
</evidence>
<evidence type="ECO:0000256" key="3">
    <source>
        <dbReference type="ARBA" id="ARBA00022475"/>
    </source>
</evidence>
<name>W6M5K9_9GAMM</name>
<keyword evidence="10" id="KW-1185">Reference proteome</keyword>
<dbReference type="AlphaFoldDB" id="W6M5K9"/>
<dbReference type="PANTHER" id="PTHR30489:SF0">
    <property type="entry name" value="LIPOPROTEIN-RELEASING SYSTEM TRANSMEMBRANE PROTEIN LOLE"/>
    <property type="match status" value="1"/>
</dbReference>
<comment type="similarity">
    <text evidence="2">Belongs to the ABC-4 integral membrane protein family. LolC/E subfamily.</text>
</comment>
<organism evidence="9 10">
    <name type="scientific">Candidatus Competibacter denitrificans Run_A_D11</name>
    <dbReference type="NCBI Taxonomy" id="1400863"/>
    <lineage>
        <taxon>Bacteria</taxon>
        <taxon>Pseudomonadati</taxon>
        <taxon>Pseudomonadota</taxon>
        <taxon>Gammaproteobacteria</taxon>
        <taxon>Candidatus Competibacteraceae</taxon>
        <taxon>Candidatus Competibacter</taxon>
    </lineage>
</organism>
<accession>W6M5K9</accession>
<evidence type="ECO:0000256" key="2">
    <source>
        <dbReference type="ARBA" id="ARBA00005236"/>
    </source>
</evidence>
<reference evidence="9" key="2">
    <citation type="submission" date="2014-03" db="EMBL/GenBank/DDBJ databases">
        <title>Candidatus Competibacter-lineage genomes retrieved from metagenomes reveal functional metabolic diversity.</title>
        <authorList>
            <person name="McIlroy S.J."/>
            <person name="Albertsen M."/>
            <person name="Andresen E.K."/>
            <person name="Saunders A.M."/>
            <person name="Kristiansen R."/>
            <person name="Stokholm-Bjerregaard M."/>
            <person name="Nielsen K.L."/>
            <person name="Nielsen P.H."/>
        </authorList>
    </citation>
    <scope>NUCLEOTIDE SEQUENCE</scope>
    <source>
        <strain evidence="9">Run_A_D11</strain>
    </source>
</reference>
<feature type="transmembrane region" description="Helical" evidence="7">
    <location>
        <begin position="337"/>
        <end position="358"/>
    </location>
</feature>
<feature type="domain" description="ABC3 transporter permease C-terminal" evidence="8">
    <location>
        <begin position="309"/>
        <end position="410"/>
    </location>
</feature>
<dbReference type="EMBL" id="CBTJ020000027">
    <property type="protein sequence ID" value="CDI01904.1"/>
    <property type="molecule type" value="Genomic_DNA"/>
</dbReference>
<protein>
    <recommendedName>
        <fullName evidence="8">ABC3 transporter permease C-terminal domain-containing protein</fullName>
    </recommendedName>
</protein>
<reference evidence="9" key="1">
    <citation type="submission" date="2013-07" db="EMBL/GenBank/DDBJ databases">
        <authorList>
            <person name="McIlroy S."/>
        </authorList>
    </citation>
    <scope>NUCLEOTIDE SEQUENCE [LARGE SCALE GENOMIC DNA]</scope>
    <source>
        <strain evidence="9">Run_A_D11</strain>
    </source>
</reference>
<evidence type="ECO:0000313" key="9">
    <source>
        <dbReference type="EMBL" id="CDI01904.1"/>
    </source>
</evidence>
<keyword evidence="5 7" id="KW-1133">Transmembrane helix</keyword>
<comment type="subcellular location">
    <subcellularLocation>
        <location evidence="1">Cell membrane</location>
        <topology evidence="1">Multi-pass membrane protein</topology>
    </subcellularLocation>
</comment>
<keyword evidence="4 7" id="KW-0812">Transmembrane</keyword>